<feature type="transmembrane region" description="Helical" evidence="1">
    <location>
        <begin position="82"/>
        <end position="99"/>
    </location>
</feature>
<name>A0A7V8U8X2_9SPHN</name>
<accession>A0A7V8U8X2</accession>
<feature type="transmembrane region" description="Helical" evidence="1">
    <location>
        <begin position="48"/>
        <end position="70"/>
    </location>
</feature>
<organism evidence="2 3">
    <name type="scientific">Sphingomonas ursincola</name>
    <dbReference type="NCBI Taxonomy" id="56361"/>
    <lineage>
        <taxon>Bacteria</taxon>
        <taxon>Pseudomonadati</taxon>
        <taxon>Pseudomonadota</taxon>
        <taxon>Alphaproteobacteria</taxon>
        <taxon>Sphingomonadales</taxon>
        <taxon>Sphingomonadaceae</taxon>
        <taxon>Sphingomonas</taxon>
    </lineage>
</organism>
<dbReference type="RefSeq" id="WP_181267477.1">
    <property type="nucleotide sequence ID" value="NZ_BAAAGB010000001.1"/>
</dbReference>
<dbReference type="Proteomes" id="UP000589292">
    <property type="component" value="Unassembled WGS sequence"/>
</dbReference>
<keyword evidence="3" id="KW-1185">Reference proteome</keyword>
<gene>
    <name evidence="2" type="ORF">FG486_10615</name>
</gene>
<reference evidence="2 3" key="1">
    <citation type="journal article" date="1994" name="Int. J. Syst. Bacteriol.">
        <title>Phylogenetic positions of novel aerobic, bacteriochlorophyll a-containing bacteria and description of Roseococcus thiosulfatophilus gen. nov., sp. nov., Erythromicrobium ramosum gen. nov., sp. nov., and Erythrobacter litoralis sp. nov.</title>
        <authorList>
            <person name="Yurkov V."/>
            <person name="Stackebrandt E."/>
            <person name="Holmes A."/>
            <person name="Fuerst J.A."/>
            <person name="Hugenholtz P."/>
            <person name="Golecki J."/>
            <person name="Gad'on N."/>
            <person name="Gorlenko V.M."/>
            <person name="Kompantseva E.I."/>
            <person name="Drews G."/>
        </authorList>
    </citation>
    <scope>NUCLEOTIDE SEQUENCE [LARGE SCALE GENOMIC DNA]</scope>
    <source>
        <strain evidence="2 3">KR-99</strain>
    </source>
</reference>
<evidence type="ECO:0000256" key="1">
    <source>
        <dbReference type="SAM" id="Phobius"/>
    </source>
</evidence>
<keyword evidence="1" id="KW-0472">Membrane</keyword>
<keyword evidence="1" id="KW-1133">Transmembrane helix</keyword>
<keyword evidence="1" id="KW-0812">Transmembrane</keyword>
<dbReference type="InterPro" id="IPR010865">
    <property type="entry name" value="DUF1499"/>
</dbReference>
<comment type="caution">
    <text evidence="2">The sequence shown here is derived from an EMBL/GenBank/DDBJ whole genome shotgun (WGS) entry which is preliminary data.</text>
</comment>
<evidence type="ECO:0000313" key="2">
    <source>
        <dbReference type="EMBL" id="MBA1374795.1"/>
    </source>
</evidence>
<feature type="transmembrane region" description="Helical" evidence="1">
    <location>
        <begin position="12"/>
        <end position="36"/>
    </location>
</feature>
<dbReference type="AlphaFoldDB" id="A0A7V8U8X2"/>
<proteinExistence type="predicted"/>
<dbReference type="EMBL" id="VDES01000002">
    <property type="protein sequence ID" value="MBA1374795.1"/>
    <property type="molecule type" value="Genomic_DNA"/>
</dbReference>
<dbReference type="Pfam" id="PF07386">
    <property type="entry name" value="DUF1499"/>
    <property type="match status" value="1"/>
</dbReference>
<protein>
    <submittedName>
        <fullName evidence="2">DUF1499 domain-containing protein</fullName>
    </submittedName>
</protein>
<sequence length="262" mass="28457">MDETAKPHGSIWLARLCLLLGAGSIVMALIGAIGAGQDWWGKLNGVSTVAAAIVVALVGLVFSLIVLLLYRKKGKRIRDLTVMGLVCSLAYLGFMGYWINVARSVPQIHDITTNLDNPPQFQVLKLRPDDFADIPGRGEPKYAGMDAKERWKVLHRGAYGDLKTVVIKLPVDRAVTLATEVARERGWEIAASKPEEGRLEATDTVSLFKFKDDVVVRVQPGPGGLTSEVDVRSVSRVGKSDLGVNAKRIRSFLSDLQAAAPK</sequence>
<evidence type="ECO:0000313" key="3">
    <source>
        <dbReference type="Proteomes" id="UP000589292"/>
    </source>
</evidence>